<dbReference type="FunFam" id="2.60.40.420:FF:000045">
    <property type="entry name" value="Laccase 2"/>
    <property type="match status" value="1"/>
</dbReference>
<proteinExistence type="inferred from homology"/>
<keyword evidence="4" id="KW-0186">Copper</keyword>
<feature type="domain" description="Plastocyanin-like" evidence="7">
    <location>
        <begin position="515"/>
        <end position="645"/>
    </location>
</feature>
<name>A0A9P0PBM2_ACAOB</name>
<dbReference type="GO" id="GO:0005507">
    <property type="term" value="F:copper ion binding"/>
    <property type="evidence" value="ECO:0007669"/>
    <property type="project" value="InterPro"/>
</dbReference>
<dbReference type="CDD" id="cd13905">
    <property type="entry name" value="CuRO_3_tcLLC2_insect_like"/>
    <property type="match status" value="1"/>
</dbReference>
<dbReference type="InterPro" id="IPR011706">
    <property type="entry name" value="Cu-oxidase_C"/>
</dbReference>
<dbReference type="InterPro" id="IPR002355">
    <property type="entry name" value="Cu_oxidase_Cu_BS"/>
</dbReference>
<comment type="caution">
    <text evidence="9">The sequence shown here is derived from an EMBL/GenBank/DDBJ whole genome shotgun (WGS) entry which is preliminary data.</text>
</comment>
<evidence type="ECO:0000256" key="2">
    <source>
        <dbReference type="ARBA" id="ARBA00022723"/>
    </source>
</evidence>
<gene>
    <name evidence="9" type="ORF">ACAOBT_LOCUS11716</name>
</gene>
<organism evidence="9 10">
    <name type="scientific">Acanthoscelides obtectus</name>
    <name type="common">Bean weevil</name>
    <name type="synonym">Bruchus obtectus</name>
    <dbReference type="NCBI Taxonomy" id="200917"/>
    <lineage>
        <taxon>Eukaryota</taxon>
        <taxon>Metazoa</taxon>
        <taxon>Ecdysozoa</taxon>
        <taxon>Arthropoda</taxon>
        <taxon>Hexapoda</taxon>
        <taxon>Insecta</taxon>
        <taxon>Pterygota</taxon>
        <taxon>Neoptera</taxon>
        <taxon>Endopterygota</taxon>
        <taxon>Coleoptera</taxon>
        <taxon>Polyphaga</taxon>
        <taxon>Cucujiformia</taxon>
        <taxon>Chrysomeloidea</taxon>
        <taxon>Chrysomelidae</taxon>
        <taxon>Bruchinae</taxon>
        <taxon>Bruchini</taxon>
        <taxon>Acanthoscelides</taxon>
    </lineage>
</organism>
<dbReference type="InterPro" id="IPR033138">
    <property type="entry name" value="Cu_oxidase_CS"/>
</dbReference>
<dbReference type="Proteomes" id="UP001152888">
    <property type="component" value="Unassembled WGS sequence"/>
</dbReference>
<sequence length="697" mass="79825">MKGLRSMKDDMYLALLLPLLFREGTSNVIYSNADNEINPNVSSTPHSYIEYVLLDSPHPCARTCVLGAPPMICRYYFEVEWYHTLSKACYDCPYNVEDCFRKDCVPGDGNKRSIVTVNRMIPGPPVQVCHNDVIIVDVTNKLMSEGTTIHWHGQHQRSSPYMDGVPYITQCPILPHDTFRYTFKAEQVGTHFWHSHIGMQRVDGVYGPLIVKEPEEEDPVSQFYDFDLPQHVMMIIDWEKQTSMDKFLAHHHNDDDNKPTTLLINGLGRFQQFISDTNETIYTPTARFNVEQGYRYRFRAINAGFLNCPIEISVDNHTLTVIGTDGDSIRPVEATSVVTYAGERFDFVVTANQDKGLYWIRFRGLMDCDERFKRAHQVAVLEYEGLNATRNDYPEGDPDYESSHRDGLQVNALNKGVESNSTAFLSMPDIESLTEWDDSLRKKPDIQYYVAYDFYKIDNHDFHRRPDYGFFNMTDPNMQLLTPQFNHITMSLLPFPLLPQRDEIADDAFCNAETLKGRNCLTDHCQCTHAIQIPLDSVVELIFVDEGFAFDANHPLHLHGYAFRVVAMERVGKNVTVEEVKDRDRRGLIKRNLLNPPVKDTVTVPDGGYTIVRFKADNPGYWIFHCHIEFHAEIGMAMVLQVGEKEDMLPVPTNFPRCGNYLPEFLDDDTSKKPNSASGFSGISIIVPLFMIICLRL</sequence>
<dbReference type="InterPro" id="IPR011707">
    <property type="entry name" value="Cu-oxidase-like_N"/>
</dbReference>
<dbReference type="PANTHER" id="PTHR11709:SF394">
    <property type="entry name" value="FI03373P-RELATED"/>
    <property type="match status" value="1"/>
</dbReference>
<dbReference type="InterPro" id="IPR045087">
    <property type="entry name" value="Cu-oxidase_fam"/>
</dbReference>
<dbReference type="PANTHER" id="PTHR11709">
    <property type="entry name" value="MULTI-COPPER OXIDASE"/>
    <property type="match status" value="1"/>
</dbReference>
<dbReference type="InterPro" id="IPR008972">
    <property type="entry name" value="Cupredoxin"/>
</dbReference>
<dbReference type="PROSITE" id="PS00079">
    <property type="entry name" value="MULTICOPPER_OXIDASE1"/>
    <property type="match status" value="1"/>
</dbReference>
<evidence type="ECO:0000256" key="5">
    <source>
        <dbReference type="SAM" id="SignalP"/>
    </source>
</evidence>
<feature type="domain" description="Plastocyanin-like" evidence="8">
    <location>
        <begin position="103"/>
        <end position="215"/>
    </location>
</feature>
<dbReference type="InterPro" id="IPR001117">
    <property type="entry name" value="Cu-oxidase_2nd"/>
</dbReference>
<dbReference type="OrthoDB" id="2121828at2759"/>
<keyword evidence="2" id="KW-0479">Metal-binding</keyword>
<dbReference type="GO" id="GO:0016491">
    <property type="term" value="F:oxidoreductase activity"/>
    <property type="evidence" value="ECO:0007669"/>
    <property type="project" value="UniProtKB-KW"/>
</dbReference>
<reference evidence="9" key="1">
    <citation type="submission" date="2022-03" db="EMBL/GenBank/DDBJ databases">
        <authorList>
            <person name="Sayadi A."/>
        </authorList>
    </citation>
    <scope>NUCLEOTIDE SEQUENCE</scope>
</reference>
<evidence type="ECO:0000313" key="9">
    <source>
        <dbReference type="EMBL" id="CAH1975671.1"/>
    </source>
</evidence>
<evidence type="ECO:0000256" key="3">
    <source>
        <dbReference type="ARBA" id="ARBA00023002"/>
    </source>
</evidence>
<dbReference type="GO" id="GO:0006826">
    <property type="term" value="P:iron ion transport"/>
    <property type="evidence" value="ECO:0007669"/>
    <property type="project" value="TreeGrafter"/>
</dbReference>
<feature type="domain" description="Plastocyanin-like" evidence="6">
    <location>
        <begin position="232"/>
        <end position="385"/>
    </location>
</feature>
<evidence type="ECO:0000256" key="4">
    <source>
        <dbReference type="ARBA" id="ARBA00023008"/>
    </source>
</evidence>
<evidence type="ECO:0000259" key="7">
    <source>
        <dbReference type="Pfam" id="PF07731"/>
    </source>
</evidence>
<accession>A0A9P0PBM2</accession>
<dbReference type="GO" id="GO:0005886">
    <property type="term" value="C:plasma membrane"/>
    <property type="evidence" value="ECO:0007669"/>
    <property type="project" value="TreeGrafter"/>
</dbReference>
<keyword evidence="3" id="KW-0560">Oxidoreductase</keyword>
<comment type="similarity">
    <text evidence="1">Belongs to the multicopper oxidase family.</text>
</comment>
<dbReference type="FunFam" id="2.60.40.420:FF:000031">
    <property type="entry name" value="Laccase-2 isoform A"/>
    <property type="match status" value="1"/>
</dbReference>
<feature type="signal peptide" evidence="5">
    <location>
        <begin position="1"/>
        <end position="26"/>
    </location>
</feature>
<dbReference type="SUPFAM" id="SSF49503">
    <property type="entry name" value="Cupredoxins"/>
    <property type="match status" value="3"/>
</dbReference>
<evidence type="ECO:0000259" key="8">
    <source>
        <dbReference type="Pfam" id="PF07732"/>
    </source>
</evidence>
<keyword evidence="10" id="KW-1185">Reference proteome</keyword>
<dbReference type="Gene3D" id="2.60.40.420">
    <property type="entry name" value="Cupredoxins - blue copper proteins"/>
    <property type="match status" value="3"/>
</dbReference>
<dbReference type="AlphaFoldDB" id="A0A9P0PBM2"/>
<dbReference type="EMBL" id="CAKOFQ010006838">
    <property type="protein sequence ID" value="CAH1975671.1"/>
    <property type="molecule type" value="Genomic_DNA"/>
</dbReference>
<dbReference type="CDD" id="cd13858">
    <property type="entry name" value="CuRO_1_tcLCC2_insect_like"/>
    <property type="match status" value="1"/>
</dbReference>
<dbReference type="Pfam" id="PF07732">
    <property type="entry name" value="Cu-oxidase_3"/>
    <property type="match status" value="1"/>
</dbReference>
<evidence type="ECO:0000256" key="1">
    <source>
        <dbReference type="ARBA" id="ARBA00010609"/>
    </source>
</evidence>
<protein>
    <submittedName>
        <fullName evidence="9">Uncharacterized protein</fullName>
    </submittedName>
</protein>
<feature type="chain" id="PRO_5040328192" evidence="5">
    <location>
        <begin position="27"/>
        <end position="697"/>
    </location>
</feature>
<dbReference type="CDD" id="cd13884">
    <property type="entry name" value="CuRO_2_tcLCC_insect_like"/>
    <property type="match status" value="1"/>
</dbReference>
<evidence type="ECO:0000259" key="6">
    <source>
        <dbReference type="Pfam" id="PF00394"/>
    </source>
</evidence>
<dbReference type="Pfam" id="PF07731">
    <property type="entry name" value="Cu-oxidase_2"/>
    <property type="match status" value="1"/>
</dbReference>
<evidence type="ECO:0000313" key="10">
    <source>
        <dbReference type="Proteomes" id="UP001152888"/>
    </source>
</evidence>
<dbReference type="Pfam" id="PF00394">
    <property type="entry name" value="Cu-oxidase"/>
    <property type="match status" value="1"/>
</dbReference>
<dbReference type="PROSITE" id="PS00080">
    <property type="entry name" value="MULTICOPPER_OXIDASE2"/>
    <property type="match status" value="1"/>
</dbReference>
<keyword evidence="5" id="KW-0732">Signal</keyword>